<dbReference type="Pfam" id="PF00106">
    <property type="entry name" value="adh_short"/>
    <property type="match status" value="1"/>
</dbReference>
<dbReference type="OrthoDB" id="1933717at2759"/>
<organism evidence="3 4">
    <name type="scientific">Clohesyomyces aquaticus</name>
    <dbReference type="NCBI Taxonomy" id="1231657"/>
    <lineage>
        <taxon>Eukaryota</taxon>
        <taxon>Fungi</taxon>
        <taxon>Dikarya</taxon>
        <taxon>Ascomycota</taxon>
        <taxon>Pezizomycotina</taxon>
        <taxon>Dothideomycetes</taxon>
        <taxon>Pleosporomycetidae</taxon>
        <taxon>Pleosporales</taxon>
        <taxon>Lindgomycetaceae</taxon>
        <taxon>Clohesyomyces</taxon>
    </lineage>
</organism>
<dbReference type="Gene3D" id="3.40.50.720">
    <property type="entry name" value="NAD(P)-binding Rossmann-like Domain"/>
    <property type="match status" value="1"/>
</dbReference>
<gene>
    <name evidence="3" type="ORF">BCR34DRAFT_571489</name>
</gene>
<dbReference type="EMBL" id="MCFA01000119">
    <property type="protein sequence ID" value="ORY06126.1"/>
    <property type="molecule type" value="Genomic_DNA"/>
</dbReference>
<evidence type="ECO:0000313" key="3">
    <source>
        <dbReference type="EMBL" id="ORY06126.1"/>
    </source>
</evidence>
<dbReference type="AlphaFoldDB" id="A0A1Y1Z7D5"/>
<dbReference type="Proteomes" id="UP000193144">
    <property type="component" value="Unassembled WGS sequence"/>
</dbReference>
<dbReference type="PANTHER" id="PTHR43544:SF32">
    <property type="entry name" value="CHAIN DEHYDROGENASE, PUTATIVE (AFU_ORTHOLOGUE AFUA_5G01530)-RELATED"/>
    <property type="match status" value="1"/>
</dbReference>
<feature type="region of interest" description="Disordered" evidence="2">
    <location>
        <begin position="1"/>
        <end position="20"/>
    </location>
</feature>
<proteinExistence type="inferred from homology"/>
<dbReference type="InterPro" id="IPR036291">
    <property type="entry name" value="NAD(P)-bd_dom_sf"/>
</dbReference>
<keyword evidence="4" id="KW-1185">Reference proteome</keyword>
<dbReference type="InterPro" id="IPR002347">
    <property type="entry name" value="SDR_fam"/>
</dbReference>
<dbReference type="PANTHER" id="PTHR43544">
    <property type="entry name" value="SHORT-CHAIN DEHYDROGENASE/REDUCTASE"/>
    <property type="match status" value="1"/>
</dbReference>
<dbReference type="GO" id="GO:0016491">
    <property type="term" value="F:oxidoreductase activity"/>
    <property type="evidence" value="ECO:0007669"/>
    <property type="project" value="TreeGrafter"/>
</dbReference>
<name>A0A1Y1Z7D5_9PLEO</name>
<accession>A0A1Y1Z7D5</accession>
<dbReference type="SUPFAM" id="SSF51735">
    <property type="entry name" value="NAD(P)-binding Rossmann-fold domains"/>
    <property type="match status" value="1"/>
</dbReference>
<sequence>MSDSYWTPRQPQANTRGRQLSATMDTKTIVLVTGANSGIGLASIRSFWESPKTYHILAAGRTLQKIQDAVAPIRDSPSPGHSTIDEIEIDISDDVSITNAASLIQGKFGRLDTLVNNAGGGNDTDYQNGTMSQREAWNRTMDLNVTSPQVMTTEFAPLLLKSADPRLLYITSGMSSLQEEHTRTTPGEARAPKYPAGWPKAERTAATNAYAYRVSKTALNMMFLHWVRLFEADGVKCFALSPGFLATNLAGDPELMKKAGAGDPSLGGDFIRDCVEGKRDEHAGRVIRRDGSIQDW</sequence>
<dbReference type="PRINTS" id="PR00081">
    <property type="entry name" value="GDHRDH"/>
</dbReference>
<comment type="caution">
    <text evidence="3">The sequence shown here is derived from an EMBL/GenBank/DDBJ whole genome shotgun (WGS) entry which is preliminary data.</text>
</comment>
<comment type="similarity">
    <text evidence="1">Belongs to the short-chain dehydrogenases/reductases (SDR) family.</text>
</comment>
<evidence type="ECO:0000256" key="2">
    <source>
        <dbReference type="SAM" id="MobiDB-lite"/>
    </source>
</evidence>
<reference evidence="3 4" key="1">
    <citation type="submission" date="2016-07" db="EMBL/GenBank/DDBJ databases">
        <title>Pervasive Adenine N6-methylation of Active Genes in Fungi.</title>
        <authorList>
            <consortium name="DOE Joint Genome Institute"/>
            <person name="Mondo S.J."/>
            <person name="Dannebaum R.O."/>
            <person name="Kuo R.C."/>
            <person name="Labutti K."/>
            <person name="Haridas S."/>
            <person name="Kuo A."/>
            <person name="Salamov A."/>
            <person name="Ahrendt S.R."/>
            <person name="Lipzen A."/>
            <person name="Sullivan W."/>
            <person name="Andreopoulos W.B."/>
            <person name="Clum A."/>
            <person name="Lindquist E."/>
            <person name="Daum C."/>
            <person name="Ramamoorthy G.K."/>
            <person name="Gryganskyi A."/>
            <person name="Culley D."/>
            <person name="Magnuson J.K."/>
            <person name="James T.Y."/>
            <person name="O'Malley M.A."/>
            <person name="Stajich J.E."/>
            <person name="Spatafora J.W."/>
            <person name="Visel A."/>
            <person name="Grigoriev I.V."/>
        </authorList>
    </citation>
    <scope>NUCLEOTIDE SEQUENCE [LARGE SCALE GENOMIC DNA]</scope>
    <source>
        <strain evidence="3 4">CBS 115471</strain>
    </source>
</reference>
<dbReference type="InterPro" id="IPR051468">
    <property type="entry name" value="Fungal_SecMetab_SDRs"/>
</dbReference>
<dbReference type="GO" id="GO:0005737">
    <property type="term" value="C:cytoplasm"/>
    <property type="evidence" value="ECO:0007669"/>
    <property type="project" value="TreeGrafter"/>
</dbReference>
<evidence type="ECO:0000313" key="4">
    <source>
        <dbReference type="Proteomes" id="UP000193144"/>
    </source>
</evidence>
<evidence type="ECO:0008006" key="5">
    <source>
        <dbReference type="Google" id="ProtNLM"/>
    </source>
</evidence>
<protein>
    <recommendedName>
        <fullName evidence="5">NAD(P)-binding protein</fullName>
    </recommendedName>
</protein>
<dbReference type="GO" id="GO:0019748">
    <property type="term" value="P:secondary metabolic process"/>
    <property type="evidence" value="ECO:0007669"/>
    <property type="project" value="TreeGrafter"/>
</dbReference>
<evidence type="ECO:0000256" key="1">
    <source>
        <dbReference type="ARBA" id="ARBA00006484"/>
    </source>
</evidence>